<feature type="domain" description="Acyl-CoA dehydrogenase/oxidase C-terminal" evidence="6">
    <location>
        <begin position="241"/>
        <end position="389"/>
    </location>
</feature>
<feature type="domain" description="Acyl-CoA oxidase/dehydrogenase middle" evidence="7">
    <location>
        <begin position="134"/>
        <end position="228"/>
    </location>
</feature>
<dbReference type="InterPro" id="IPR009075">
    <property type="entry name" value="AcylCo_DH/oxidase_C"/>
</dbReference>
<dbReference type="FunFam" id="1.20.140.10:FF:000001">
    <property type="entry name" value="Acyl-CoA dehydrogenase"/>
    <property type="match status" value="1"/>
</dbReference>
<feature type="domain" description="Acyl-CoA dehydrogenase/oxidase N-terminal" evidence="8">
    <location>
        <begin position="17"/>
        <end position="130"/>
    </location>
</feature>
<dbReference type="Gene3D" id="2.40.110.10">
    <property type="entry name" value="Butyryl-CoA Dehydrogenase, subunit A, domain 2"/>
    <property type="match status" value="1"/>
</dbReference>
<name>A0A6J6P7R4_9ZZZZ</name>
<evidence type="ECO:0000256" key="5">
    <source>
        <dbReference type="ARBA" id="ARBA00023002"/>
    </source>
</evidence>
<organism evidence="11">
    <name type="scientific">freshwater metagenome</name>
    <dbReference type="NCBI Taxonomy" id="449393"/>
    <lineage>
        <taxon>unclassified sequences</taxon>
        <taxon>metagenomes</taxon>
        <taxon>ecological metagenomes</taxon>
    </lineage>
</organism>
<dbReference type="GO" id="GO:0003995">
    <property type="term" value="F:acyl-CoA dehydrogenase activity"/>
    <property type="evidence" value="ECO:0007669"/>
    <property type="project" value="InterPro"/>
</dbReference>
<dbReference type="AlphaFoldDB" id="A0A6J6P7R4"/>
<keyword evidence="5" id="KW-0560">Oxidoreductase</keyword>
<evidence type="ECO:0000256" key="1">
    <source>
        <dbReference type="ARBA" id="ARBA00001974"/>
    </source>
</evidence>
<evidence type="ECO:0000256" key="4">
    <source>
        <dbReference type="ARBA" id="ARBA00022827"/>
    </source>
</evidence>
<comment type="similarity">
    <text evidence="2">Belongs to the acyl-CoA dehydrogenase family.</text>
</comment>
<dbReference type="Gene3D" id="1.10.540.10">
    <property type="entry name" value="Acyl-CoA dehydrogenase/oxidase, N-terminal domain"/>
    <property type="match status" value="1"/>
</dbReference>
<evidence type="ECO:0000313" key="10">
    <source>
        <dbReference type="EMBL" id="CAB4611265.1"/>
    </source>
</evidence>
<comment type="cofactor">
    <cofactor evidence="1">
        <name>FAD</name>
        <dbReference type="ChEBI" id="CHEBI:57692"/>
    </cofactor>
</comment>
<dbReference type="Pfam" id="PF02770">
    <property type="entry name" value="Acyl-CoA_dh_M"/>
    <property type="match status" value="1"/>
</dbReference>
<evidence type="ECO:0000259" key="6">
    <source>
        <dbReference type="Pfam" id="PF00441"/>
    </source>
</evidence>
<dbReference type="Pfam" id="PF00441">
    <property type="entry name" value="Acyl-CoA_dh_1"/>
    <property type="match status" value="1"/>
</dbReference>
<dbReference type="InterPro" id="IPR036250">
    <property type="entry name" value="AcylCo_DH-like_C"/>
</dbReference>
<evidence type="ECO:0000313" key="9">
    <source>
        <dbReference type="EMBL" id="CAB4345105.1"/>
    </source>
</evidence>
<dbReference type="InterPro" id="IPR009100">
    <property type="entry name" value="AcylCoA_DH/oxidase_NM_dom_sf"/>
</dbReference>
<reference evidence="11" key="1">
    <citation type="submission" date="2020-05" db="EMBL/GenBank/DDBJ databases">
        <authorList>
            <person name="Chiriac C."/>
            <person name="Salcher M."/>
            <person name="Ghai R."/>
            <person name="Kavagutti S V."/>
        </authorList>
    </citation>
    <scope>NUCLEOTIDE SEQUENCE</scope>
</reference>
<dbReference type="InterPro" id="IPR006091">
    <property type="entry name" value="Acyl-CoA_Oxase/DH_mid-dom"/>
</dbReference>
<proteinExistence type="inferred from homology"/>
<sequence>MAPVPYDRCMRRTIFAEEHDLFRQSVRTFIEREVAPNFERWDSDGIVDRTLFTAAGSAGFLGIEAPEQFGGGGVKDFRYNTIINEEFAYSGFAPSGLGITLHNDVCLPYFLSLTTEDQKQRWLPGICSGELITAIAMSEPGIGSDLASMSTSAIRDGDDYVVNGAKTFITNGINADLVIVAVKTDPKERHKGMSLIVIERGTPGFERGRNLEKVGLHAQDTAELFFTDARVPAANLLGSEGTGFAHLVDNLPQERLSIGVSAVAAARQALRWTLEYTHDRTAFGQPIATFQNSRFVLAEIATEVEIAEVFLDRCIDALNANELTVEEAAMAKWWTTELQKRVVDSCVQLHGGYGYMLEYPIARAYIDARIQTIYGGTTEIMKEIIGRSLRP</sequence>
<dbReference type="EMBL" id="CAFBRD010000126">
    <property type="protein sequence ID" value="CAB5078540.1"/>
    <property type="molecule type" value="Genomic_DNA"/>
</dbReference>
<evidence type="ECO:0000256" key="2">
    <source>
        <dbReference type="ARBA" id="ARBA00009347"/>
    </source>
</evidence>
<dbReference type="GO" id="GO:0050660">
    <property type="term" value="F:flavin adenine dinucleotide binding"/>
    <property type="evidence" value="ECO:0007669"/>
    <property type="project" value="InterPro"/>
</dbReference>
<evidence type="ECO:0000313" key="11">
    <source>
        <dbReference type="EMBL" id="CAB4692723.1"/>
    </source>
</evidence>
<evidence type="ECO:0000313" key="13">
    <source>
        <dbReference type="EMBL" id="CAB5078540.1"/>
    </source>
</evidence>
<gene>
    <name evidence="10" type="ORF">UFOPK1906_00049</name>
    <name evidence="11" type="ORF">UFOPK2624_00076</name>
    <name evidence="9" type="ORF">UFOPK3331_01466</name>
    <name evidence="12" type="ORF">UFOPK3785_01629</name>
    <name evidence="13" type="ORF">UFOPK4371_01691</name>
</gene>
<dbReference type="PROSITE" id="PS00073">
    <property type="entry name" value="ACYL_COA_DH_2"/>
    <property type="match status" value="1"/>
</dbReference>
<dbReference type="InterPro" id="IPR050741">
    <property type="entry name" value="Acyl-CoA_dehydrogenase"/>
</dbReference>
<dbReference type="EMBL" id="CAEZVC010000001">
    <property type="protein sequence ID" value="CAB4611265.1"/>
    <property type="molecule type" value="Genomic_DNA"/>
</dbReference>
<dbReference type="InterPro" id="IPR013786">
    <property type="entry name" value="AcylCoA_DH/ox_N"/>
</dbReference>
<evidence type="ECO:0000313" key="12">
    <source>
        <dbReference type="EMBL" id="CAB4963197.1"/>
    </source>
</evidence>
<dbReference type="GO" id="GO:0005737">
    <property type="term" value="C:cytoplasm"/>
    <property type="evidence" value="ECO:0007669"/>
    <property type="project" value="TreeGrafter"/>
</dbReference>
<dbReference type="SUPFAM" id="SSF47203">
    <property type="entry name" value="Acyl-CoA dehydrogenase C-terminal domain-like"/>
    <property type="match status" value="1"/>
</dbReference>
<dbReference type="EMBL" id="CAESAL010000063">
    <property type="protein sequence ID" value="CAB4345105.1"/>
    <property type="molecule type" value="Genomic_DNA"/>
</dbReference>
<dbReference type="InterPro" id="IPR037069">
    <property type="entry name" value="AcylCoA_DH/ox_N_sf"/>
</dbReference>
<dbReference type="Gene3D" id="1.20.140.10">
    <property type="entry name" value="Butyryl-CoA Dehydrogenase, subunit A, domain 3"/>
    <property type="match status" value="1"/>
</dbReference>
<dbReference type="PANTHER" id="PTHR48083">
    <property type="entry name" value="MEDIUM-CHAIN SPECIFIC ACYL-COA DEHYDROGENASE, MITOCHONDRIAL-RELATED"/>
    <property type="match status" value="1"/>
</dbReference>
<keyword evidence="4" id="KW-0274">FAD</keyword>
<dbReference type="Pfam" id="PF02771">
    <property type="entry name" value="Acyl-CoA_dh_N"/>
    <property type="match status" value="1"/>
</dbReference>
<evidence type="ECO:0000259" key="8">
    <source>
        <dbReference type="Pfam" id="PF02771"/>
    </source>
</evidence>
<dbReference type="PANTHER" id="PTHR48083:SF20">
    <property type="entry name" value="LONG-CHAIN SPECIFIC ACYL-COA DEHYDROGENASE, MITOCHONDRIAL"/>
    <property type="match status" value="1"/>
</dbReference>
<dbReference type="SUPFAM" id="SSF56645">
    <property type="entry name" value="Acyl-CoA dehydrogenase NM domain-like"/>
    <property type="match status" value="1"/>
</dbReference>
<accession>A0A6J6P7R4</accession>
<keyword evidence="3" id="KW-0285">Flavoprotein</keyword>
<dbReference type="FunFam" id="2.40.110.10:FF:000002">
    <property type="entry name" value="Acyl-CoA dehydrogenase fadE12"/>
    <property type="match status" value="1"/>
</dbReference>
<dbReference type="EMBL" id="CAFBNJ010000108">
    <property type="protein sequence ID" value="CAB4963197.1"/>
    <property type="molecule type" value="Genomic_DNA"/>
</dbReference>
<dbReference type="GO" id="GO:0033539">
    <property type="term" value="P:fatty acid beta-oxidation using acyl-CoA dehydrogenase"/>
    <property type="evidence" value="ECO:0007669"/>
    <property type="project" value="TreeGrafter"/>
</dbReference>
<dbReference type="EMBL" id="CAEZXY010000001">
    <property type="protein sequence ID" value="CAB4692723.1"/>
    <property type="molecule type" value="Genomic_DNA"/>
</dbReference>
<evidence type="ECO:0000256" key="3">
    <source>
        <dbReference type="ARBA" id="ARBA00022630"/>
    </source>
</evidence>
<dbReference type="InterPro" id="IPR006089">
    <property type="entry name" value="Acyl-CoA_DH_CS"/>
</dbReference>
<evidence type="ECO:0000259" key="7">
    <source>
        <dbReference type="Pfam" id="PF02770"/>
    </source>
</evidence>
<dbReference type="InterPro" id="IPR046373">
    <property type="entry name" value="Acyl-CoA_Oxase/DH_mid-dom_sf"/>
</dbReference>
<protein>
    <submittedName>
        <fullName evidence="11">Unannotated protein</fullName>
    </submittedName>
</protein>